<keyword evidence="4" id="KW-1185">Reference proteome</keyword>
<dbReference type="InterPro" id="IPR029058">
    <property type="entry name" value="AB_hydrolase_fold"/>
</dbReference>
<evidence type="ECO:0000259" key="2">
    <source>
        <dbReference type="Pfam" id="PF20434"/>
    </source>
</evidence>
<dbReference type="SUPFAM" id="SSF53474">
    <property type="entry name" value="alpha/beta-Hydrolases"/>
    <property type="match status" value="1"/>
</dbReference>
<reference evidence="3" key="1">
    <citation type="journal article" date="2014" name="Int. J. Syst. Evol. Microbiol.">
        <title>Complete genome sequence of Corynebacterium casei LMG S-19264T (=DSM 44701T), isolated from a smear-ripened cheese.</title>
        <authorList>
            <consortium name="US DOE Joint Genome Institute (JGI-PGF)"/>
            <person name="Walter F."/>
            <person name="Albersmeier A."/>
            <person name="Kalinowski J."/>
            <person name="Ruckert C."/>
        </authorList>
    </citation>
    <scope>NUCLEOTIDE SEQUENCE</scope>
    <source>
        <strain evidence="3">KCTC 12870</strain>
    </source>
</reference>
<dbReference type="Proteomes" id="UP000642829">
    <property type="component" value="Unassembled WGS sequence"/>
</dbReference>
<evidence type="ECO:0000313" key="4">
    <source>
        <dbReference type="Proteomes" id="UP000642829"/>
    </source>
</evidence>
<dbReference type="PANTHER" id="PTHR48081">
    <property type="entry name" value="AB HYDROLASE SUPERFAMILY PROTEIN C4A8.06C"/>
    <property type="match status" value="1"/>
</dbReference>
<name>A0A8J3DES8_9BACT</name>
<dbReference type="Pfam" id="PF20434">
    <property type="entry name" value="BD-FAE"/>
    <property type="match status" value="1"/>
</dbReference>
<feature type="domain" description="BD-FAE-like" evidence="2">
    <location>
        <begin position="41"/>
        <end position="226"/>
    </location>
</feature>
<dbReference type="EMBL" id="BMXG01000028">
    <property type="protein sequence ID" value="GHC12410.1"/>
    <property type="molecule type" value="Genomic_DNA"/>
</dbReference>
<keyword evidence="1" id="KW-0378">Hydrolase</keyword>
<protein>
    <recommendedName>
        <fullName evidence="2">BD-FAE-like domain-containing protein</fullName>
    </recommendedName>
</protein>
<dbReference type="GO" id="GO:0016787">
    <property type="term" value="F:hydrolase activity"/>
    <property type="evidence" value="ECO:0007669"/>
    <property type="project" value="UniProtKB-KW"/>
</dbReference>
<reference evidence="3" key="2">
    <citation type="submission" date="2020-09" db="EMBL/GenBank/DDBJ databases">
        <authorList>
            <person name="Sun Q."/>
            <person name="Kim S."/>
        </authorList>
    </citation>
    <scope>NUCLEOTIDE SEQUENCE</scope>
    <source>
        <strain evidence="3">KCTC 12870</strain>
    </source>
</reference>
<organism evidence="3 4">
    <name type="scientific">Cerasicoccus arenae</name>
    <dbReference type="NCBI Taxonomy" id="424488"/>
    <lineage>
        <taxon>Bacteria</taxon>
        <taxon>Pseudomonadati</taxon>
        <taxon>Verrucomicrobiota</taxon>
        <taxon>Opitutia</taxon>
        <taxon>Puniceicoccales</taxon>
        <taxon>Cerasicoccaceae</taxon>
        <taxon>Cerasicoccus</taxon>
    </lineage>
</organism>
<dbReference type="InterPro" id="IPR050300">
    <property type="entry name" value="GDXG_lipolytic_enzyme"/>
</dbReference>
<comment type="caution">
    <text evidence="3">The sequence shown here is derived from an EMBL/GenBank/DDBJ whole genome shotgun (WGS) entry which is preliminary data.</text>
</comment>
<dbReference type="RefSeq" id="WP_189517175.1">
    <property type="nucleotide sequence ID" value="NZ_BMXG01000028.1"/>
</dbReference>
<evidence type="ECO:0000256" key="1">
    <source>
        <dbReference type="ARBA" id="ARBA00022801"/>
    </source>
</evidence>
<dbReference type="AlphaFoldDB" id="A0A8J3DES8"/>
<dbReference type="InterPro" id="IPR049492">
    <property type="entry name" value="BD-FAE-like_dom"/>
</dbReference>
<evidence type="ECO:0000313" key="3">
    <source>
        <dbReference type="EMBL" id="GHC12410.1"/>
    </source>
</evidence>
<dbReference type="Gene3D" id="3.40.50.1820">
    <property type="entry name" value="alpha/beta hydrolase"/>
    <property type="match status" value="1"/>
</dbReference>
<gene>
    <name evidence="3" type="ORF">GCM10007047_32260</name>
</gene>
<proteinExistence type="predicted"/>
<accession>A0A8J3DES8</accession>
<sequence>MVMLTPEAIRAVDSLDECPGVMTTRRHVIREHDGWEQIVYIYEPEQPCKGPRPTLVLVHGGGFCIGDPISQTPIARYLALHFGITTISPSYRLGAPETPTYPAPLEDIAFAWEWARNHAAEWNLDAGKMFVGGSSAGGTLSALSLTKGMLPNCRGLVEYWGPLDFICRWFDNGEKSGGELNLLGCNYPENPTLFHEASALAHVKPGLPPAVFIYGIQDTTVHKRQGLLGVAAWKSVSAHAEYYEFDNIGHGIIGDNTESMVQVMLRTGVFLQSLL</sequence>